<dbReference type="InterPro" id="IPR006665">
    <property type="entry name" value="OmpA-like"/>
</dbReference>
<dbReference type="STRING" id="1921803.NIES593_05735"/>
<dbReference type="PANTHER" id="PTHR30329">
    <property type="entry name" value="STATOR ELEMENT OF FLAGELLAR MOTOR COMPLEX"/>
    <property type="match status" value="1"/>
</dbReference>
<dbReference type="InterPro" id="IPR050330">
    <property type="entry name" value="Bact_OuterMem_StrucFunc"/>
</dbReference>
<comment type="subcellular location">
    <subcellularLocation>
        <location evidence="1">Cell outer membrane</location>
    </subcellularLocation>
</comment>
<evidence type="ECO:0000256" key="2">
    <source>
        <dbReference type="ARBA" id="ARBA00023136"/>
    </source>
</evidence>
<dbReference type="Pfam" id="PF00691">
    <property type="entry name" value="OmpA"/>
    <property type="match status" value="1"/>
</dbReference>
<gene>
    <name evidence="8" type="ORF">NIES593_05735</name>
</gene>
<dbReference type="InterPro" id="IPR006664">
    <property type="entry name" value="OMP_bac"/>
</dbReference>
<dbReference type="OrthoDB" id="502243at2"/>
<feature type="compositionally biased region" description="Basic and acidic residues" evidence="5">
    <location>
        <begin position="196"/>
        <end position="211"/>
    </location>
</feature>
<evidence type="ECO:0000259" key="7">
    <source>
        <dbReference type="PROSITE" id="PS51123"/>
    </source>
</evidence>
<dbReference type="PROSITE" id="PS51123">
    <property type="entry name" value="OMPA_2"/>
    <property type="match status" value="1"/>
</dbReference>
<keyword evidence="2 4" id="KW-0472">Membrane</keyword>
<dbReference type="CDD" id="cd07185">
    <property type="entry name" value="OmpA_C-like"/>
    <property type="match status" value="1"/>
</dbReference>
<evidence type="ECO:0000256" key="6">
    <source>
        <dbReference type="SAM" id="SignalP"/>
    </source>
</evidence>
<evidence type="ECO:0000256" key="1">
    <source>
        <dbReference type="ARBA" id="ARBA00004442"/>
    </source>
</evidence>
<feature type="signal peptide" evidence="6">
    <location>
        <begin position="1"/>
        <end position="22"/>
    </location>
</feature>
<dbReference type="Proteomes" id="UP000186868">
    <property type="component" value="Unassembled WGS sequence"/>
</dbReference>
<feature type="compositionally biased region" description="Polar residues" evidence="5">
    <location>
        <begin position="29"/>
        <end position="40"/>
    </location>
</feature>
<proteinExistence type="predicted"/>
<keyword evidence="6" id="KW-0732">Signal</keyword>
<dbReference type="InterPro" id="IPR036737">
    <property type="entry name" value="OmpA-like_sf"/>
</dbReference>
<evidence type="ECO:0000256" key="4">
    <source>
        <dbReference type="PROSITE-ProRule" id="PRU00473"/>
    </source>
</evidence>
<keyword evidence="9" id="KW-1185">Reference proteome</keyword>
<feature type="region of interest" description="Disordered" evidence="5">
    <location>
        <begin position="180"/>
        <end position="211"/>
    </location>
</feature>
<sequence>MRSLNFLSIFALFVGSSCFTIACHSQSETTELQPPLSSQPKPDRLTVERPTVRQPEIRQPKVEAPQVTIPEVQIPEITFPGIRVQQGQNSTVITIAADILFDFDRATLRPDAEAALRQISAAIAKHYPQNPMQIQGHTDAIGSDSYNQDLSVRRAVAVKQWLQQQGNVAASRMTTIGYGESRPVAANTKADGSDNPEGRQKNRRVEIVIRR</sequence>
<evidence type="ECO:0000256" key="5">
    <source>
        <dbReference type="SAM" id="MobiDB-lite"/>
    </source>
</evidence>
<name>A0A1U7HNW1_9CYAN</name>
<reference evidence="8 9" key="1">
    <citation type="submission" date="2016-11" db="EMBL/GenBank/DDBJ databases">
        <title>Draft Genome Sequences of Nine Cyanobacterial Strains from Diverse Habitats.</title>
        <authorList>
            <person name="Zhu T."/>
            <person name="Hou S."/>
            <person name="Lu X."/>
            <person name="Hess W.R."/>
        </authorList>
    </citation>
    <scope>NUCLEOTIDE SEQUENCE [LARGE SCALE GENOMIC DNA]</scope>
    <source>
        <strain evidence="8 9">NIES-593</strain>
    </source>
</reference>
<dbReference type="EMBL" id="MRCB01000004">
    <property type="protein sequence ID" value="OKH25257.1"/>
    <property type="molecule type" value="Genomic_DNA"/>
</dbReference>
<feature type="domain" description="OmpA-like" evidence="7">
    <location>
        <begin position="88"/>
        <end position="211"/>
    </location>
</feature>
<organism evidence="8 9">
    <name type="scientific">Hydrococcus rivularis NIES-593</name>
    <dbReference type="NCBI Taxonomy" id="1921803"/>
    <lineage>
        <taxon>Bacteria</taxon>
        <taxon>Bacillati</taxon>
        <taxon>Cyanobacteriota</taxon>
        <taxon>Cyanophyceae</taxon>
        <taxon>Pleurocapsales</taxon>
        <taxon>Hydrococcaceae</taxon>
        <taxon>Hydrococcus</taxon>
    </lineage>
</organism>
<dbReference type="Gene3D" id="3.30.1330.60">
    <property type="entry name" value="OmpA-like domain"/>
    <property type="match status" value="1"/>
</dbReference>
<keyword evidence="3" id="KW-0998">Cell outer membrane</keyword>
<evidence type="ECO:0000313" key="8">
    <source>
        <dbReference type="EMBL" id="OKH25257.1"/>
    </source>
</evidence>
<feature type="chain" id="PRO_5012527361" description="OmpA-like domain-containing protein" evidence="6">
    <location>
        <begin position="23"/>
        <end position="211"/>
    </location>
</feature>
<feature type="compositionally biased region" description="Basic and acidic residues" evidence="5">
    <location>
        <begin position="41"/>
        <end position="50"/>
    </location>
</feature>
<dbReference type="RefSeq" id="WP_073598665.1">
    <property type="nucleotide sequence ID" value="NZ_MRCB01000004.1"/>
</dbReference>
<dbReference type="PANTHER" id="PTHR30329:SF21">
    <property type="entry name" value="LIPOPROTEIN YIAD-RELATED"/>
    <property type="match status" value="1"/>
</dbReference>
<dbReference type="PROSITE" id="PS51257">
    <property type="entry name" value="PROKAR_LIPOPROTEIN"/>
    <property type="match status" value="1"/>
</dbReference>
<accession>A0A1U7HNW1</accession>
<protein>
    <recommendedName>
        <fullName evidence="7">OmpA-like domain-containing protein</fullName>
    </recommendedName>
</protein>
<evidence type="ECO:0000256" key="3">
    <source>
        <dbReference type="ARBA" id="ARBA00023237"/>
    </source>
</evidence>
<dbReference type="AlphaFoldDB" id="A0A1U7HNW1"/>
<feature type="region of interest" description="Disordered" evidence="5">
    <location>
        <begin position="29"/>
        <end position="50"/>
    </location>
</feature>
<dbReference type="GO" id="GO:0009279">
    <property type="term" value="C:cell outer membrane"/>
    <property type="evidence" value="ECO:0007669"/>
    <property type="project" value="UniProtKB-SubCell"/>
</dbReference>
<evidence type="ECO:0000313" key="9">
    <source>
        <dbReference type="Proteomes" id="UP000186868"/>
    </source>
</evidence>
<comment type="caution">
    <text evidence="8">The sequence shown here is derived from an EMBL/GenBank/DDBJ whole genome shotgun (WGS) entry which is preliminary data.</text>
</comment>
<dbReference type="PRINTS" id="PR01021">
    <property type="entry name" value="OMPADOMAIN"/>
</dbReference>
<dbReference type="SUPFAM" id="SSF103088">
    <property type="entry name" value="OmpA-like"/>
    <property type="match status" value="1"/>
</dbReference>